<dbReference type="EC" id="6.3.1.-" evidence="7"/>
<keyword evidence="8" id="KW-1185">Reference proteome</keyword>
<proteinExistence type="predicted"/>
<evidence type="ECO:0000256" key="3">
    <source>
        <dbReference type="ARBA" id="ARBA00022741"/>
    </source>
</evidence>
<dbReference type="InterPro" id="IPR016185">
    <property type="entry name" value="PreATP-grasp_dom_sf"/>
</dbReference>
<dbReference type="EMBL" id="CP027059">
    <property type="protein sequence ID" value="UQZ87276.1"/>
    <property type="molecule type" value="Genomic_DNA"/>
</dbReference>
<evidence type="ECO:0000256" key="5">
    <source>
        <dbReference type="ARBA" id="ARBA00022842"/>
    </source>
</evidence>
<reference evidence="7" key="1">
    <citation type="submission" date="2018-02" db="EMBL/GenBank/DDBJ databases">
        <authorList>
            <person name="Kim S.-K."/>
            <person name="Jung H.-I."/>
            <person name="Lee S.-W."/>
        </authorList>
    </citation>
    <scope>NUCLEOTIDE SEQUENCE</scope>
    <source>
        <strain evidence="7">SK3146</strain>
    </source>
</reference>
<keyword evidence="4" id="KW-0067">ATP-binding</keyword>
<keyword evidence="1 7" id="KW-0436">Ligase</keyword>
<evidence type="ECO:0000313" key="8">
    <source>
        <dbReference type="Proteomes" id="UP001057134"/>
    </source>
</evidence>
<feature type="domain" description="Glutathionylspermidine synthase pre-ATP-grasp-like" evidence="6">
    <location>
        <begin position="38"/>
        <end position="422"/>
    </location>
</feature>
<keyword evidence="2" id="KW-0479">Metal-binding</keyword>
<evidence type="ECO:0000256" key="2">
    <source>
        <dbReference type="ARBA" id="ARBA00022723"/>
    </source>
</evidence>
<evidence type="ECO:0000256" key="4">
    <source>
        <dbReference type="ARBA" id="ARBA00022840"/>
    </source>
</evidence>
<dbReference type="SUPFAM" id="SSF52440">
    <property type="entry name" value="PreATP-grasp domain"/>
    <property type="match status" value="1"/>
</dbReference>
<accession>A0ABY4RY86</accession>
<dbReference type="Gene3D" id="3.30.1490.330">
    <property type="match status" value="1"/>
</dbReference>
<evidence type="ECO:0000313" key="7">
    <source>
        <dbReference type="EMBL" id="UQZ87276.1"/>
    </source>
</evidence>
<protein>
    <submittedName>
        <fullName evidence="7">Acid--amine ligase YjfC</fullName>
        <ecNumber evidence="7">6.3.1.-</ecNumber>
    </submittedName>
</protein>
<keyword evidence="3" id="KW-0547">Nucleotide-binding</keyword>
<reference evidence="7" key="2">
    <citation type="journal article" date="2021" name="J Anim Sci Technol">
        <title>Complete genome sequence of Paenibacillus konkukensis sp. nov. SK3146 as a potential probiotic strain.</title>
        <authorList>
            <person name="Jung H.I."/>
            <person name="Park S."/>
            <person name="Niu K.M."/>
            <person name="Lee S.W."/>
            <person name="Kothari D."/>
            <person name="Yi K.J."/>
            <person name="Kim S.K."/>
        </authorList>
    </citation>
    <scope>NUCLEOTIDE SEQUENCE</scope>
    <source>
        <strain evidence="7">SK3146</strain>
    </source>
</reference>
<evidence type="ECO:0000259" key="6">
    <source>
        <dbReference type="Pfam" id="PF03738"/>
    </source>
</evidence>
<dbReference type="Proteomes" id="UP001057134">
    <property type="component" value="Chromosome"/>
</dbReference>
<dbReference type="Pfam" id="PF03738">
    <property type="entry name" value="GSP_synth"/>
    <property type="match status" value="1"/>
</dbReference>
<gene>
    <name evidence="7" type="primary">yjfC</name>
    <name evidence="7" type="ORF">SK3146_06573</name>
</gene>
<dbReference type="SUPFAM" id="SSF56059">
    <property type="entry name" value="Glutathione synthetase ATP-binding domain-like"/>
    <property type="match status" value="1"/>
</dbReference>
<name>A0ABY4RY86_9BACL</name>
<keyword evidence="5" id="KW-0460">Magnesium</keyword>
<sequence length="425" mass="47395">MRNDEGKTLTAYAYPERREAIYGPMRAEGIFTWDCMYDEEYALACIHRIDRGLHRRMQEAAERLGGIFAKTVAIVQQADTVLLEELGVPEAAVAAVRLSFGPLMPSPTVIGRFDFAADEDRIKMLEFNSDTPTGIVEAFHVNGAVCSVYGAEDPNAGCTHRLAESFRAAIAAYQDAGYETRHIYFSALDWHIEDAGTTRYLLRTSGLAADFAPLSDLRVKDDRLWVRLADDVLAPVDVLYRLHALEKLAEDRDEDGYPTGEHTLRLIAERKLAVINPPSGFAAQTKALQALIWNLHEAQQFYTPEEHAWIEAYMLPTYLENRFAGTGTPYVVKPIYGREGSGVTIFGAEGQTIERSEEEEYCDQPMVYQRYTELPQVRFETLKGAGSGRLLWGCFLIGGRASAVVARVGGHITNNGSYYLPVGFI</sequence>
<dbReference type="InterPro" id="IPR005494">
    <property type="entry name" value="GSPS_pre-ATP-grasp-like_dom"/>
</dbReference>
<organism evidence="7 8">
    <name type="scientific">Paenibacillus konkukensis</name>
    <dbReference type="NCBI Taxonomy" id="2020716"/>
    <lineage>
        <taxon>Bacteria</taxon>
        <taxon>Bacillati</taxon>
        <taxon>Bacillota</taxon>
        <taxon>Bacilli</taxon>
        <taxon>Bacillales</taxon>
        <taxon>Paenibacillaceae</taxon>
        <taxon>Paenibacillus</taxon>
    </lineage>
</organism>
<evidence type="ECO:0000256" key="1">
    <source>
        <dbReference type="ARBA" id="ARBA00022598"/>
    </source>
</evidence>
<dbReference type="GO" id="GO:0016874">
    <property type="term" value="F:ligase activity"/>
    <property type="evidence" value="ECO:0007669"/>
    <property type="project" value="UniProtKB-KW"/>
</dbReference>